<protein>
    <submittedName>
        <fullName evidence="2">Uncharacterized protein</fullName>
    </submittedName>
</protein>
<feature type="region of interest" description="Disordered" evidence="1">
    <location>
        <begin position="423"/>
        <end position="450"/>
    </location>
</feature>
<name>A0A329QLA7_9ACTN</name>
<evidence type="ECO:0000313" key="3">
    <source>
        <dbReference type="Proteomes" id="UP000250462"/>
    </source>
</evidence>
<comment type="caution">
    <text evidence="2">The sequence shown here is derived from an EMBL/GenBank/DDBJ whole genome shotgun (WGS) entry which is preliminary data.</text>
</comment>
<evidence type="ECO:0000313" key="2">
    <source>
        <dbReference type="EMBL" id="RAW13110.1"/>
    </source>
</evidence>
<accession>A0A329QLA7</accession>
<dbReference type="AlphaFoldDB" id="A0A329QLA7"/>
<feature type="region of interest" description="Disordered" evidence="1">
    <location>
        <begin position="295"/>
        <end position="379"/>
    </location>
</feature>
<reference evidence="2 3" key="1">
    <citation type="submission" date="2018-06" db="EMBL/GenBank/DDBJ databases">
        <title>Phytoactinopolyspora halophila sp. nov., a novel halophilic actinomycete isolated from a saline soil in China.</title>
        <authorList>
            <person name="Tang S.-K."/>
        </authorList>
    </citation>
    <scope>NUCLEOTIDE SEQUENCE [LARGE SCALE GENOMIC DNA]</scope>
    <source>
        <strain evidence="2 3">YIM 96934</strain>
    </source>
</reference>
<dbReference type="EMBL" id="QMIG01000014">
    <property type="protein sequence ID" value="RAW13110.1"/>
    <property type="molecule type" value="Genomic_DNA"/>
</dbReference>
<proteinExistence type="predicted"/>
<sequence length="450" mass="50218">MVRVMALGYRSFLYVDPDQPVVDTLIAHLDRWLSNKGIGTPAGKPGHYVRGKNDVITVVDDEETDCRTYRWRREHPYAQGDGDMWRTTVTAVERPHAAGFWWTEVELPLTPPPDGAMSSTFMSAPGFVREILGELSCRDGQTPVLATPQWVSEEYLPDLMDHLADGTRRGPVLVASHHGREPDELERWSVRVSWQLAGLGTMFLLDKEIEKEFNEMVGRSHAVAPGTVRTYAPQVCLDDSHDPKRHRTLGNQRIRYNPASRVCYLLGMAQRDRTSRIPVPEEARDVDLELVNKEKEMRPDGNHAEVVPLPSVQRNGTSAKTLSSATPNGRHSPAPPAQQTQQRTQPPSQLEGHASNGDSPQPVARAGGHHGTEFQDARSPAELQHENAALREHIQVLSEMLGNYQRCERAILSAVSTLNDEMKTLRNRLREQRANGSAETPGDPETTNTP</sequence>
<evidence type="ECO:0000256" key="1">
    <source>
        <dbReference type="SAM" id="MobiDB-lite"/>
    </source>
</evidence>
<keyword evidence="3" id="KW-1185">Reference proteome</keyword>
<feature type="compositionally biased region" description="Polar residues" evidence="1">
    <location>
        <begin position="312"/>
        <end position="329"/>
    </location>
</feature>
<feature type="compositionally biased region" description="Low complexity" evidence="1">
    <location>
        <begin position="337"/>
        <end position="349"/>
    </location>
</feature>
<organism evidence="2 3">
    <name type="scientific">Phytoactinopolyspora halophila</name>
    <dbReference type="NCBI Taxonomy" id="1981511"/>
    <lineage>
        <taxon>Bacteria</taxon>
        <taxon>Bacillati</taxon>
        <taxon>Actinomycetota</taxon>
        <taxon>Actinomycetes</taxon>
        <taxon>Jiangellales</taxon>
        <taxon>Jiangellaceae</taxon>
        <taxon>Phytoactinopolyspora</taxon>
    </lineage>
</organism>
<gene>
    <name evidence="2" type="ORF">DPM12_13640</name>
</gene>
<dbReference type="Proteomes" id="UP000250462">
    <property type="component" value="Unassembled WGS sequence"/>
</dbReference>
<feature type="compositionally biased region" description="Basic and acidic residues" evidence="1">
    <location>
        <begin position="423"/>
        <end position="433"/>
    </location>
</feature>